<geneLocation type="mitochondrion" evidence="1"/>
<dbReference type="GeneID" id="42906134"/>
<sequence>MQAAQHLGRSGPCRVALHNLVSQGCCRDRDPGHCMGRLPPYPPPPKNYFRARPLHPYYTSSTDGGGTYLPCGARASNMWHTTLVVCATYYPPPTRCGEGGVKGCCACTLFCKGGRMQGRNKKNKFGFAKKNKNTKCMLT</sequence>
<dbReference type="AlphaFoldDB" id="A0A650AFK0"/>
<evidence type="ECO:0000313" key="1">
    <source>
        <dbReference type="EMBL" id="QGN66694.1"/>
    </source>
</evidence>
<dbReference type="RefSeq" id="YP_009722292.1">
    <property type="nucleotide sequence ID" value="NC_045397.1"/>
</dbReference>
<organism evidence="1">
    <name type="scientific">Morchella importuna</name>
    <dbReference type="NCBI Taxonomy" id="1174673"/>
    <lineage>
        <taxon>Eukaryota</taxon>
        <taxon>Fungi</taxon>
        <taxon>Dikarya</taxon>
        <taxon>Ascomycota</taxon>
        <taxon>Pezizomycotina</taxon>
        <taxon>Pezizomycetes</taxon>
        <taxon>Pezizales</taxon>
        <taxon>Morchellaceae</taxon>
        <taxon>Morchella</taxon>
    </lineage>
</organism>
<keyword evidence="1" id="KW-0496">Mitochondrion</keyword>
<accession>A0A650AFK0</accession>
<gene>
    <name evidence="1" type="primary">orf139</name>
</gene>
<proteinExistence type="predicted"/>
<dbReference type="EMBL" id="MK527108">
    <property type="protein sequence ID" value="QGN66694.1"/>
    <property type="molecule type" value="Genomic_DNA"/>
</dbReference>
<protein>
    <submittedName>
        <fullName evidence="1">Uncharacterized protein</fullName>
    </submittedName>
</protein>
<name>A0A650AFK0_9PEZI</name>
<reference evidence="1" key="1">
    <citation type="submission" date="2019-02" db="EMBL/GenBank/DDBJ databases">
        <title>The largest mitochondrial genome of Morchella importuna (272.2 kb) among fungi reservoir of numerous mitochondrial ORFs, repeatitive sequences and nuclear genome horizontal transfer.</title>
        <authorList>
            <person name="Liu W."/>
            <person name="Bian Y."/>
        </authorList>
    </citation>
    <scope>NUCLEOTIDE SEQUENCE</scope>
</reference>